<dbReference type="InterPro" id="IPR026444">
    <property type="entry name" value="Secre_tail"/>
</dbReference>
<proteinExistence type="predicted"/>
<protein>
    <recommendedName>
        <fullName evidence="4">Fibronectin type-III domain-containing protein</fullName>
    </recommendedName>
</protein>
<evidence type="ECO:0000313" key="5">
    <source>
        <dbReference type="EMBL" id="PZF71856.1"/>
    </source>
</evidence>
<feature type="domain" description="Fibronectin type-III" evidence="4">
    <location>
        <begin position="914"/>
        <end position="1001"/>
    </location>
</feature>
<keyword evidence="1 3" id="KW-0732">Signal</keyword>
<dbReference type="GO" id="GO:0007166">
    <property type="term" value="P:cell surface receptor signaling pathway"/>
    <property type="evidence" value="ECO:0007669"/>
    <property type="project" value="TreeGrafter"/>
</dbReference>
<feature type="chain" id="PRO_5015849006" description="Fibronectin type-III domain-containing protein" evidence="3">
    <location>
        <begin position="26"/>
        <end position="1195"/>
    </location>
</feature>
<dbReference type="SMART" id="SM00560">
    <property type="entry name" value="LamGL"/>
    <property type="match status" value="2"/>
</dbReference>
<sequence>MKPKHKFRLLAGLFLAMVASGESFAQGPLRGMYFPGTGVLTPTPTATTNSFVDLGTSLRDTLANSNFTIELWVKMGATNSVNPVIIGDKDWGSGANTGFVLSYYASTDASSGTAAANTIRFNFKPASGTRVDYDIVFPAAIAQQWNHIAVTVNRTGSIIGYLNGVATGHAYVAGGELIAADSAKSIASTLPVRLGTDGKTFGYRAPFNGTMDEVRIWNTVRTPQQLRDAMCHKLTGSESNLMAYYQMNELSGTTVTNSATATSGLYDGTIVNSTYRVPSGAPVGDTSVNLYSAAWAGQSLSLPTTNRGIFTVDSFGTTGSYLHLYQINATPDSTQGVTAYGNNNVYFGTFASGDTFSYYPKYNYSNYPDAVTYHNTINFFTRRFNDISSWTSKTNLYNNTAGNTLRTDSVKGTRQFFLANFINSCGGATALGATNIQATGASLSWTTGGSALWNIEYGVNGFTQGTGTRINAVNTNPYSLTGLLGNTAYQFYVQDSCAGIGTGTWAGPYSFTTLPNYGNNASGYAVHFDGTGVQNSTVQAVNLGNVLRDSLATTDFTIEMWVKVGATNTGNPPLIADKDYVSGANTGICWTYTASVLWGDAAKHVFRFNFKPTGGARHDYDMIAANEFTWNHVAITVDRHGFIKGYINGVYHPSLYATGATSVLADTGKTLAGTMPLYLGTDGTGNYRVPFNGDMDEVRVWNHVRTETEIREAMCHKLNGGEQGLLAYYRMNEPAGPTTLNAATATGPVMNGTAVNNPAHIVSGAPVGDTSVSVYPAAGWNGVSLNLNSNNRGVVTVDSVMGATVPGVHIYMVNGTPNYQTGVANMGTTDKYFGVFTADSTTAPYRVAYDYNNYSNASANAASLHLYNRPDNAATIWAQLPSVNNTTSKNITRIDAPGTRQYLLADFVAASCPAPSAITLVNATANTATFTWTSSAAAHKTKAGFSGFDFATATPDTATTNTKILTGLTAASTYDFYVQDSCGAGSTSAWVGPYTFQTVNPCPQPVNIFADSITSSSLVLKWTDNGMATTGYVIAWGIAGTFTDPTIAINQNATTSRYEFTSLQPLTSYSFYVKTNCNATPSTSGWVGPLTFTTDSVTTIDTTTTPTGIASHNIGRLVVYPNPASDKVLVNLNNDPSGKAVISVYNSLGVQVATQQVTGRHIEINTAMLPDGVYHIAYISSAGRLHSSIVIQHNR</sequence>
<dbReference type="AlphaFoldDB" id="A0A2W2BE36"/>
<dbReference type="NCBIfam" id="TIGR04183">
    <property type="entry name" value="Por_Secre_tail"/>
    <property type="match status" value="1"/>
</dbReference>
<dbReference type="InterPro" id="IPR013320">
    <property type="entry name" value="ConA-like_dom_sf"/>
</dbReference>
<dbReference type="InterPro" id="IPR013783">
    <property type="entry name" value="Ig-like_fold"/>
</dbReference>
<dbReference type="OrthoDB" id="1391570at2"/>
<evidence type="ECO:0000256" key="2">
    <source>
        <dbReference type="ARBA" id="ARBA00023157"/>
    </source>
</evidence>
<dbReference type="GO" id="GO:0004222">
    <property type="term" value="F:metalloendopeptidase activity"/>
    <property type="evidence" value="ECO:0007669"/>
    <property type="project" value="TreeGrafter"/>
</dbReference>
<dbReference type="SUPFAM" id="SSF49899">
    <property type="entry name" value="Concanavalin A-like lectins/glucanases"/>
    <property type="match status" value="2"/>
</dbReference>
<dbReference type="GO" id="GO:0005615">
    <property type="term" value="C:extracellular space"/>
    <property type="evidence" value="ECO:0007669"/>
    <property type="project" value="TreeGrafter"/>
</dbReference>
<name>A0A2W2BE36_9BACT</name>
<evidence type="ECO:0000256" key="3">
    <source>
        <dbReference type="SAM" id="SignalP"/>
    </source>
</evidence>
<dbReference type="CDD" id="cd00063">
    <property type="entry name" value="FN3"/>
    <property type="match status" value="2"/>
</dbReference>
<dbReference type="Pfam" id="PF13385">
    <property type="entry name" value="Laminin_G_3"/>
    <property type="match status" value="2"/>
</dbReference>
<dbReference type="SUPFAM" id="SSF49265">
    <property type="entry name" value="Fibronectin type III"/>
    <property type="match status" value="2"/>
</dbReference>
<dbReference type="InterPro" id="IPR036116">
    <property type="entry name" value="FN3_sf"/>
</dbReference>
<feature type="domain" description="Fibronectin type-III" evidence="4">
    <location>
        <begin position="1004"/>
        <end position="1097"/>
    </location>
</feature>
<comment type="caution">
    <text evidence="5">The sequence shown here is derived from an EMBL/GenBank/DDBJ whole genome shotgun (WGS) entry which is preliminary data.</text>
</comment>
<dbReference type="InterPro" id="IPR003961">
    <property type="entry name" value="FN3_dom"/>
</dbReference>
<dbReference type="EMBL" id="QKTW01000022">
    <property type="protein sequence ID" value="PZF71856.1"/>
    <property type="molecule type" value="Genomic_DNA"/>
</dbReference>
<organism evidence="5 6">
    <name type="scientific">Taibaiella soli</name>
    <dbReference type="NCBI Taxonomy" id="1649169"/>
    <lineage>
        <taxon>Bacteria</taxon>
        <taxon>Pseudomonadati</taxon>
        <taxon>Bacteroidota</taxon>
        <taxon>Chitinophagia</taxon>
        <taxon>Chitinophagales</taxon>
        <taxon>Chitinophagaceae</taxon>
        <taxon>Taibaiella</taxon>
    </lineage>
</organism>
<dbReference type="Pfam" id="PF00041">
    <property type="entry name" value="fn3"/>
    <property type="match status" value="1"/>
</dbReference>
<dbReference type="PANTHER" id="PTHR46130:SF3">
    <property type="entry name" value="CHROMOSOME UNDETERMINED SCAFFOLD_33, WHOLE GENOME SHOTGUN SEQUENCE"/>
    <property type="match status" value="1"/>
</dbReference>
<gene>
    <name evidence="5" type="ORF">DN068_17530</name>
</gene>
<dbReference type="InterPro" id="IPR006558">
    <property type="entry name" value="LamG-like"/>
</dbReference>
<evidence type="ECO:0000256" key="1">
    <source>
        <dbReference type="ARBA" id="ARBA00022729"/>
    </source>
</evidence>
<keyword evidence="2" id="KW-1015">Disulfide bond</keyword>
<keyword evidence="6" id="KW-1185">Reference proteome</keyword>
<dbReference type="Pfam" id="PF18962">
    <property type="entry name" value="Por_Secre_tail"/>
    <property type="match status" value="1"/>
</dbReference>
<dbReference type="GO" id="GO:0004553">
    <property type="term" value="F:hydrolase activity, hydrolyzing O-glycosyl compounds"/>
    <property type="evidence" value="ECO:0007669"/>
    <property type="project" value="UniProtKB-ARBA"/>
</dbReference>
<dbReference type="PROSITE" id="PS50853">
    <property type="entry name" value="FN3"/>
    <property type="match status" value="3"/>
</dbReference>
<evidence type="ECO:0000313" key="6">
    <source>
        <dbReference type="Proteomes" id="UP000248745"/>
    </source>
</evidence>
<dbReference type="InterPro" id="IPR043543">
    <property type="entry name" value="PAPPA/PAPPA2"/>
</dbReference>
<feature type="domain" description="Fibronectin type-III" evidence="4">
    <location>
        <begin position="427"/>
        <end position="516"/>
    </location>
</feature>
<dbReference type="Proteomes" id="UP000248745">
    <property type="component" value="Unassembled WGS sequence"/>
</dbReference>
<dbReference type="Gene3D" id="2.60.120.200">
    <property type="match status" value="2"/>
</dbReference>
<accession>A0A2W2BE36</accession>
<reference evidence="5 6" key="1">
    <citation type="submission" date="2018-06" db="EMBL/GenBank/DDBJ databases">
        <title>Mucibacter soli gen. nov., sp. nov., a new member of the family Chitinophagaceae producing mucin.</title>
        <authorList>
            <person name="Kim M.-K."/>
            <person name="Park S."/>
            <person name="Kim T.-S."/>
            <person name="Joung Y."/>
            <person name="Han J.-H."/>
            <person name="Kim S.B."/>
        </authorList>
    </citation>
    <scope>NUCLEOTIDE SEQUENCE [LARGE SCALE GENOMIC DNA]</scope>
    <source>
        <strain evidence="5 6">R1-15</strain>
    </source>
</reference>
<dbReference type="GO" id="GO:0006508">
    <property type="term" value="P:proteolysis"/>
    <property type="evidence" value="ECO:0007669"/>
    <property type="project" value="TreeGrafter"/>
</dbReference>
<evidence type="ECO:0000259" key="4">
    <source>
        <dbReference type="PROSITE" id="PS50853"/>
    </source>
</evidence>
<dbReference type="SMART" id="SM00060">
    <property type="entry name" value="FN3"/>
    <property type="match status" value="3"/>
</dbReference>
<dbReference type="GO" id="GO:0005975">
    <property type="term" value="P:carbohydrate metabolic process"/>
    <property type="evidence" value="ECO:0007669"/>
    <property type="project" value="UniProtKB-ARBA"/>
</dbReference>
<dbReference type="Gene3D" id="2.60.40.10">
    <property type="entry name" value="Immunoglobulins"/>
    <property type="match status" value="3"/>
</dbReference>
<dbReference type="RefSeq" id="WP_111000227.1">
    <property type="nucleotide sequence ID" value="NZ_QKTW01000022.1"/>
</dbReference>
<feature type="signal peptide" evidence="3">
    <location>
        <begin position="1"/>
        <end position="25"/>
    </location>
</feature>
<dbReference type="PANTHER" id="PTHR46130">
    <property type="entry name" value="LAMGL DOMAIN-CONTAINING PROTEIN"/>
    <property type="match status" value="1"/>
</dbReference>